<feature type="region of interest" description="Disordered" evidence="1">
    <location>
        <begin position="1"/>
        <end position="29"/>
    </location>
</feature>
<sequence>MRSSMTKALLPKSQDNSMNRISKGAGHHKSQLLERLPNCHFNEFLERLQVKHQMTSVEHPQTNGQAKAGNKVILKELKRRHGQAKGSWSNQLLEILWAYHCTPQGSTKETPY</sequence>
<dbReference type="SUPFAM" id="SSF53098">
    <property type="entry name" value="Ribonuclease H-like"/>
    <property type="match status" value="1"/>
</dbReference>
<dbReference type="AlphaFoldDB" id="A0A151SHT6"/>
<dbReference type="PANTHER" id="PTHR48475">
    <property type="entry name" value="RIBONUCLEASE H"/>
    <property type="match status" value="1"/>
</dbReference>
<keyword evidence="3" id="KW-1185">Reference proteome</keyword>
<proteinExistence type="predicted"/>
<evidence type="ECO:0000313" key="3">
    <source>
        <dbReference type="Proteomes" id="UP000075243"/>
    </source>
</evidence>
<name>A0A151SHT6_CAJCA</name>
<dbReference type="GO" id="GO:0003676">
    <property type="term" value="F:nucleic acid binding"/>
    <property type="evidence" value="ECO:0007669"/>
    <property type="project" value="InterPro"/>
</dbReference>
<gene>
    <name evidence="2" type="ORF">KK1_000547</name>
</gene>
<protein>
    <recommendedName>
        <fullName evidence="4">Integrase catalytic domain-containing protein</fullName>
    </recommendedName>
</protein>
<dbReference type="EMBL" id="CM003613">
    <property type="protein sequence ID" value="KYP54360.1"/>
    <property type="molecule type" value="Genomic_DNA"/>
</dbReference>
<dbReference type="PANTHER" id="PTHR48475:SF2">
    <property type="entry name" value="RIBONUCLEASE H"/>
    <property type="match status" value="1"/>
</dbReference>
<reference evidence="2 3" key="1">
    <citation type="journal article" date="2012" name="Nat. Biotechnol.">
        <title>Draft genome sequence of pigeonpea (Cajanus cajan), an orphan legume crop of resource-poor farmers.</title>
        <authorList>
            <person name="Varshney R.K."/>
            <person name="Chen W."/>
            <person name="Li Y."/>
            <person name="Bharti A.K."/>
            <person name="Saxena R.K."/>
            <person name="Schlueter J.A."/>
            <person name="Donoghue M.T."/>
            <person name="Azam S."/>
            <person name="Fan G."/>
            <person name="Whaley A.M."/>
            <person name="Farmer A.D."/>
            <person name="Sheridan J."/>
            <person name="Iwata A."/>
            <person name="Tuteja R."/>
            <person name="Penmetsa R.V."/>
            <person name="Wu W."/>
            <person name="Upadhyaya H.D."/>
            <person name="Yang S.P."/>
            <person name="Shah T."/>
            <person name="Saxena K.B."/>
            <person name="Michael T."/>
            <person name="McCombie W.R."/>
            <person name="Yang B."/>
            <person name="Zhang G."/>
            <person name="Yang H."/>
            <person name="Wang J."/>
            <person name="Spillane C."/>
            <person name="Cook D.R."/>
            <person name="May G.D."/>
            <person name="Xu X."/>
            <person name="Jackson S.A."/>
        </authorList>
    </citation>
    <scope>NUCLEOTIDE SEQUENCE [LARGE SCALE GENOMIC DNA]</scope>
    <source>
        <strain evidence="3">cv. Asha</strain>
    </source>
</reference>
<dbReference type="Gramene" id="C.cajan_00529.t">
    <property type="protein sequence ID" value="C.cajan_00529.t"/>
    <property type="gene ID" value="C.cajan_00529"/>
</dbReference>
<accession>A0A151SHT6</accession>
<evidence type="ECO:0000256" key="1">
    <source>
        <dbReference type="SAM" id="MobiDB-lite"/>
    </source>
</evidence>
<dbReference type="Proteomes" id="UP000075243">
    <property type="component" value="Chromosome 11"/>
</dbReference>
<evidence type="ECO:0008006" key="4">
    <source>
        <dbReference type="Google" id="ProtNLM"/>
    </source>
</evidence>
<dbReference type="Gene3D" id="3.30.420.10">
    <property type="entry name" value="Ribonuclease H-like superfamily/Ribonuclease H"/>
    <property type="match status" value="1"/>
</dbReference>
<dbReference type="InterPro" id="IPR012337">
    <property type="entry name" value="RNaseH-like_sf"/>
</dbReference>
<evidence type="ECO:0000313" key="2">
    <source>
        <dbReference type="EMBL" id="KYP54360.1"/>
    </source>
</evidence>
<organism evidence="2 3">
    <name type="scientific">Cajanus cajan</name>
    <name type="common">Pigeon pea</name>
    <name type="synonym">Cajanus indicus</name>
    <dbReference type="NCBI Taxonomy" id="3821"/>
    <lineage>
        <taxon>Eukaryota</taxon>
        <taxon>Viridiplantae</taxon>
        <taxon>Streptophyta</taxon>
        <taxon>Embryophyta</taxon>
        <taxon>Tracheophyta</taxon>
        <taxon>Spermatophyta</taxon>
        <taxon>Magnoliopsida</taxon>
        <taxon>eudicotyledons</taxon>
        <taxon>Gunneridae</taxon>
        <taxon>Pentapetalae</taxon>
        <taxon>rosids</taxon>
        <taxon>fabids</taxon>
        <taxon>Fabales</taxon>
        <taxon>Fabaceae</taxon>
        <taxon>Papilionoideae</taxon>
        <taxon>50 kb inversion clade</taxon>
        <taxon>NPAAA clade</taxon>
        <taxon>indigoferoid/millettioid clade</taxon>
        <taxon>Phaseoleae</taxon>
        <taxon>Cajanus</taxon>
    </lineage>
</organism>
<dbReference type="InterPro" id="IPR036397">
    <property type="entry name" value="RNaseH_sf"/>
</dbReference>